<dbReference type="EMBL" id="JAANER010000001">
    <property type="protein sequence ID" value="KAG9196696.1"/>
    <property type="molecule type" value="Genomic_DNA"/>
</dbReference>
<name>A0AAD4ILK1_9PLEO</name>
<comment type="caution">
    <text evidence="1">The sequence shown here is derived from an EMBL/GenBank/DDBJ whole genome shotgun (WGS) entry which is preliminary data.</text>
</comment>
<dbReference type="Proteomes" id="UP001199106">
    <property type="component" value="Unassembled WGS sequence"/>
</dbReference>
<protein>
    <submittedName>
        <fullName evidence="1">Uncharacterized protein</fullName>
    </submittedName>
</protein>
<dbReference type="AlphaFoldDB" id="A0AAD4ILK1"/>
<keyword evidence="2" id="KW-1185">Reference proteome</keyword>
<proteinExistence type="predicted"/>
<reference evidence="1" key="1">
    <citation type="submission" date="2021-07" db="EMBL/GenBank/DDBJ databases">
        <title>Genome Resource of American Ginseng Black Spot Pathogen Alternaria panax.</title>
        <authorList>
            <person name="Qiu C."/>
            <person name="Wang W."/>
            <person name="Liu Z."/>
        </authorList>
    </citation>
    <scope>NUCLEOTIDE SEQUENCE</scope>
    <source>
        <strain evidence="1">BNCC115425</strain>
    </source>
</reference>
<sequence>MVKDDETVSEDPTAARPSAYGVPKKFKELFNMSADDLQDWLGGEESEGAGWSPPPSIMLTCEFHGIRSLQDFSRSKDNGCGETIGHDAGRKDFCHLVEQPKEEC</sequence>
<gene>
    <name evidence="1" type="ORF">G6011_01817</name>
</gene>
<organism evidence="1 2">
    <name type="scientific">Alternaria panax</name>
    <dbReference type="NCBI Taxonomy" id="48097"/>
    <lineage>
        <taxon>Eukaryota</taxon>
        <taxon>Fungi</taxon>
        <taxon>Dikarya</taxon>
        <taxon>Ascomycota</taxon>
        <taxon>Pezizomycotina</taxon>
        <taxon>Dothideomycetes</taxon>
        <taxon>Pleosporomycetidae</taxon>
        <taxon>Pleosporales</taxon>
        <taxon>Pleosporineae</taxon>
        <taxon>Pleosporaceae</taxon>
        <taxon>Alternaria</taxon>
        <taxon>Alternaria sect. Panax</taxon>
    </lineage>
</organism>
<evidence type="ECO:0000313" key="1">
    <source>
        <dbReference type="EMBL" id="KAG9196696.1"/>
    </source>
</evidence>
<evidence type="ECO:0000313" key="2">
    <source>
        <dbReference type="Proteomes" id="UP001199106"/>
    </source>
</evidence>
<accession>A0AAD4ILK1</accession>